<sequence>MSHNFKDFGIPAEVTYLIGKSISLDHVLNLPIKVLDFRIGPSKKKPNTEYLTLQIETEGVKRVIFTGATVLIQQIKKVDKDKFPFNATIIKKNEYYEFT</sequence>
<dbReference type="AlphaFoldDB" id="A0A0A2ME98"/>
<accession>A0A0A2ME98</accession>
<dbReference type="EMBL" id="JRLW01000005">
    <property type="protein sequence ID" value="KGO89753.1"/>
    <property type="molecule type" value="Genomic_DNA"/>
</dbReference>
<proteinExistence type="predicted"/>
<dbReference type="OrthoDB" id="1366256at2"/>
<gene>
    <name evidence="1" type="ORF">Q764_06075</name>
</gene>
<evidence type="ECO:0000313" key="1">
    <source>
        <dbReference type="EMBL" id="KGO89753.1"/>
    </source>
</evidence>
<dbReference type="Proteomes" id="UP000030121">
    <property type="component" value="Unassembled WGS sequence"/>
</dbReference>
<name>A0A0A2ME98_9FLAO</name>
<evidence type="ECO:0000313" key="2">
    <source>
        <dbReference type="Proteomes" id="UP000030121"/>
    </source>
</evidence>
<organism evidence="1 2">
    <name type="scientific">Flavobacterium suncheonense GH29-5 = DSM 17707</name>
    <dbReference type="NCBI Taxonomy" id="1121899"/>
    <lineage>
        <taxon>Bacteria</taxon>
        <taxon>Pseudomonadati</taxon>
        <taxon>Bacteroidota</taxon>
        <taxon>Flavobacteriia</taxon>
        <taxon>Flavobacteriales</taxon>
        <taxon>Flavobacteriaceae</taxon>
        <taxon>Flavobacterium</taxon>
    </lineage>
</organism>
<protein>
    <submittedName>
        <fullName evidence="1">Uncharacterized protein</fullName>
    </submittedName>
</protein>
<dbReference type="eggNOG" id="ENOG5033P7F">
    <property type="taxonomic scope" value="Bacteria"/>
</dbReference>
<dbReference type="STRING" id="1121899.GCA_000430025_01864"/>
<keyword evidence="2" id="KW-1185">Reference proteome</keyword>
<reference evidence="1 2" key="1">
    <citation type="submission" date="2013-09" db="EMBL/GenBank/DDBJ databases">
        <authorList>
            <person name="Zeng Z."/>
            <person name="Chen C."/>
        </authorList>
    </citation>
    <scope>NUCLEOTIDE SEQUENCE [LARGE SCALE GENOMIC DNA]</scope>
    <source>
        <strain evidence="1 2">GH29-5</strain>
    </source>
</reference>
<comment type="caution">
    <text evidence="1">The sequence shown here is derived from an EMBL/GenBank/DDBJ whole genome shotgun (WGS) entry which is preliminary data.</text>
</comment>